<evidence type="ECO:0000313" key="2">
    <source>
        <dbReference type="Proteomes" id="UP000218103"/>
    </source>
</evidence>
<dbReference type="EMBL" id="CP023520">
    <property type="protein sequence ID" value="ATF79658.1"/>
    <property type="molecule type" value="Genomic_DNA"/>
</dbReference>
<organism evidence="1 2">
    <name type="scientific">Burkholderia cepacia</name>
    <name type="common">Pseudomonas cepacia</name>
    <dbReference type="NCBI Taxonomy" id="292"/>
    <lineage>
        <taxon>Bacteria</taxon>
        <taxon>Pseudomonadati</taxon>
        <taxon>Pseudomonadota</taxon>
        <taxon>Betaproteobacteria</taxon>
        <taxon>Burkholderiales</taxon>
        <taxon>Burkholderiaceae</taxon>
        <taxon>Burkholderia</taxon>
        <taxon>Burkholderia cepacia complex</taxon>
    </lineage>
</organism>
<gene>
    <name evidence="1" type="ORF">CO711_19515</name>
</gene>
<reference evidence="2" key="1">
    <citation type="submission" date="2017-09" db="EMBL/GenBank/DDBJ databases">
        <title>FDA dAtabase for Regulatory Grade micrObial Sequences (FDA-ARGOS): Supporting development and validation of Infectious Disease Dx tests.</title>
        <authorList>
            <person name="Minogue T."/>
            <person name="Wolcott M."/>
            <person name="Wasieloski L."/>
            <person name="Aguilar W."/>
            <person name="Moore D."/>
            <person name="Tallon L.J."/>
            <person name="Sadzewicz L."/>
            <person name="Ott S."/>
            <person name="Zhao X."/>
            <person name="Nagaraj S."/>
            <person name="Vavikolanu K."/>
            <person name="Aluvathingal J."/>
            <person name="Nadendla S."/>
            <person name="Sichtig H."/>
        </authorList>
    </citation>
    <scope>NUCLEOTIDE SEQUENCE [LARGE SCALE GENOMIC DNA]</scope>
    <source>
        <strain evidence="2">FDAARGOS_388</strain>
    </source>
</reference>
<proteinExistence type="predicted"/>
<protein>
    <submittedName>
        <fullName evidence="1">Uncharacterized protein</fullName>
    </submittedName>
</protein>
<evidence type="ECO:0000313" key="1">
    <source>
        <dbReference type="EMBL" id="ATF79658.1"/>
    </source>
</evidence>
<name>A0ABM6NY29_BURCE</name>
<accession>A0ABM6NY29</accession>
<keyword evidence="2" id="KW-1185">Reference proteome</keyword>
<sequence length="113" mass="13071">MKLDLETWLIDEGDRVIQKRSLEGFDSLTLIERVVYSMWVIDYAVRNSGTLEPMRELYPDAPHELEAFAASNNAANLLALLNLSSNEKRFCAEYHERFDRACGDIRHNYDQCA</sequence>
<dbReference type="Proteomes" id="UP000218103">
    <property type="component" value="Chromosome 3"/>
</dbReference>
<dbReference type="RefSeq" id="WP_057056498.1">
    <property type="nucleotide sequence ID" value="NZ_BCNU01000100.1"/>
</dbReference>